<name>A0A9Q8L9W6_PASFU</name>
<dbReference type="PANTHER" id="PTHR42085:SF1">
    <property type="entry name" value="F-BOX DOMAIN-CONTAINING PROTEIN"/>
    <property type="match status" value="1"/>
</dbReference>
<proteinExistence type="predicted"/>
<organism evidence="1 2">
    <name type="scientific">Passalora fulva</name>
    <name type="common">Tomato leaf mold</name>
    <name type="synonym">Cladosporium fulvum</name>
    <dbReference type="NCBI Taxonomy" id="5499"/>
    <lineage>
        <taxon>Eukaryota</taxon>
        <taxon>Fungi</taxon>
        <taxon>Dikarya</taxon>
        <taxon>Ascomycota</taxon>
        <taxon>Pezizomycotina</taxon>
        <taxon>Dothideomycetes</taxon>
        <taxon>Dothideomycetidae</taxon>
        <taxon>Mycosphaerellales</taxon>
        <taxon>Mycosphaerellaceae</taxon>
        <taxon>Fulvia</taxon>
    </lineage>
</organism>
<reference evidence="1" key="2">
    <citation type="journal article" date="2022" name="Microb. Genom.">
        <title>A chromosome-scale genome assembly of the tomato pathogen Cladosporium fulvum reveals a compartmentalized genome architecture and the presence of a dispensable chromosome.</title>
        <authorList>
            <person name="Zaccaron A.Z."/>
            <person name="Chen L.H."/>
            <person name="Samaras A."/>
            <person name="Stergiopoulos I."/>
        </authorList>
    </citation>
    <scope>NUCLEOTIDE SEQUENCE</scope>
    <source>
        <strain evidence="1">Race5_Kim</strain>
    </source>
</reference>
<dbReference type="InterPro" id="IPR038883">
    <property type="entry name" value="AN11006-like"/>
</dbReference>
<accession>A0A9Q8L9W6</accession>
<dbReference type="GeneID" id="71983619"/>
<dbReference type="RefSeq" id="XP_047757846.1">
    <property type="nucleotide sequence ID" value="XM_047902889.1"/>
</dbReference>
<dbReference type="EMBL" id="CP090164">
    <property type="protein sequence ID" value="UJO13480.1"/>
    <property type="molecule type" value="Genomic_DNA"/>
</dbReference>
<protein>
    <submittedName>
        <fullName evidence="1">Uncharacterized protein</fullName>
    </submittedName>
</protein>
<dbReference type="PANTHER" id="PTHR42085">
    <property type="entry name" value="F-BOX DOMAIN-CONTAINING PROTEIN"/>
    <property type="match status" value="1"/>
</dbReference>
<dbReference type="OrthoDB" id="4790878at2759"/>
<dbReference type="Proteomes" id="UP000756132">
    <property type="component" value="Chromosome 2"/>
</dbReference>
<evidence type="ECO:0000313" key="2">
    <source>
        <dbReference type="Proteomes" id="UP000756132"/>
    </source>
</evidence>
<evidence type="ECO:0000313" key="1">
    <source>
        <dbReference type="EMBL" id="UJO13480.1"/>
    </source>
</evidence>
<keyword evidence="2" id="KW-1185">Reference proteome</keyword>
<gene>
    <name evidence="1" type="ORF">CLAFUR5_03741</name>
</gene>
<dbReference type="KEGG" id="ffu:CLAFUR5_03741"/>
<sequence length="248" mass="28186">MDKSPLRRLPGELRNRIYRLALIQHDPVKLDSTGMNKFIDSGSKRNVKNALDLPSTRKQVREEGLSIFFAENRFEIKTDILNGDEKHVAKAMFSTRIAIGGWLLSLGDSARHIGKVTVVLSGWVAWHHSEDWVEAAVVRVMTELRFLFSGTCAAPEVHLRCNWSHVKRRKKDFFVNPVLALTFRDHSTARQALSQAFDDEEGLVRRSTPKLGEGSYGLIDADERELQLQRTREMVGILTARMGRTFVS</sequence>
<reference evidence="1" key="1">
    <citation type="submission" date="2021-12" db="EMBL/GenBank/DDBJ databases">
        <authorList>
            <person name="Zaccaron A."/>
            <person name="Stergiopoulos I."/>
        </authorList>
    </citation>
    <scope>NUCLEOTIDE SEQUENCE</scope>
    <source>
        <strain evidence="1">Race5_Kim</strain>
    </source>
</reference>
<dbReference type="AlphaFoldDB" id="A0A9Q8L9W6"/>